<feature type="transmembrane region" description="Helical" evidence="5">
    <location>
        <begin position="146"/>
        <end position="168"/>
    </location>
</feature>
<comment type="caution">
    <text evidence="7">The sequence shown here is derived from an EMBL/GenBank/DDBJ whole genome shotgun (WGS) entry which is preliminary data.</text>
</comment>
<dbReference type="SMART" id="SM00228">
    <property type="entry name" value="PDZ"/>
    <property type="match status" value="1"/>
</dbReference>
<dbReference type="PANTHER" id="PTHR43343:SF3">
    <property type="entry name" value="PROTEASE DO-LIKE 8, CHLOROPLASTIC"/>
    <property type="match status" value="1"/>
</dbReference>
<protein>
    <submittedName>
        <fullName evidence="7">Trypsin-like peptidase domain-containing protein</fullName>
    </submittedName>
</protein>
<dbReference type="InterPro" id="IPR001940">
    <property type="entry name" value="Peptidase_S1C"/>
</dbReference>
<keyword evidence="5" id="KW-0472">Membrane</keyword>
<gene>
    <name evidence="7" type="ORF">ACFSYJ_18510</name>
</gene>
<dbReference type="Gene3D" id="2.30.42.10">
    <property type="match status" value="1"/>
</dbReference>
<evidence type="ECO:0000256" key="5">
    <source>
        <dbReference type="SAM" id="Phobius"/>
    </source>
</evidence>
<evidence type="ECO:0000256" key="1">
    <source>
        <dbReference type="ARBA" id="ARBA00010541"/>
    </source>
</evidence>
<dbReference type="SUPFAM" id="SSF50494">
    <property type="entry name" value="Trypsin-like serine proteases"/>
    <property type="match status" value="1"/>
</dbReference>
<evidence type="ECO:0000256" key="4">
    <source>
        <dbReference type="SAM" id="MobiDB-lite"/>
    </source>
</evidence>
<feature type="domain" description="PDZ" evidence="6">
    <location>
        <begin position="408"/>
        <end position="488"/>
    </location>
</feature>
<dbReference type="InterPro" id="IPR001478">
    <property type="entry name" value="PDZ"/>
</dbReference>
<reference evidence="8" key="1">
    <citation type="journal article" date="2019" name="Int. J. Syst. Evol. Microbiol.">
        <title>The Global Catalogue of Microorganisms (GCM) 10K type strain sequencing project: providing services to taxonomists for standard genome sequencing and annotation.</title>
        <authorList>
            <consortium name="The Broad Institute Genomics Platform"/>
            <consortium name="The Broad Institute Genome Sequencing Center for Infectious Disease"/>
            <person name="Wu L."/>
            <person name="Ma J."/>
        </authorList>
    </citation>
    <scope>NUCLEOTIDE SEQUENCE [LARGE SCALE GENOMIC DNA]</scope>
    <source>
        <strain evidence="8">CGMCC 4.7643</strain>
    </source>
</reference>
<keyword evidence="8" id="KW-1185">Reference proteome</keyword>
<evidence type="ECO:0000256" key="3">
    <source>
        <dbReference type="ARBA" id="ARBA00022801"/>
    </source>
</evidence>
<accession>A0ABW5GID4</accession>
<sequence>MTEKDPSAHDPAAQSHVAGGQPQPDPGQTGQPEAAPHSDATPPSGVPAQPAAAAEPAPAAQYPVLPEYAQPSEPQYHPVSGTQPAYGAPNPWSAQGAQQAQGTQQAPYAQSGATAQPTNPYARPGDTSIYSVPAAPRPAKSGPGKLLAGVAIVALLVGGVAGGTVGYLTSGTSKGPAVNALDAPKPAQQTGAAPAGSVESVAKKLSPSVVELQVAGRTAQGEGSGFVLSTDGYILTNNHVVEVAANGGQIQAVFPDGKKAPAKIIGRDPTTDIAVVQTSNVSGLTPVELGRSDDLRVGQSVVAIGSPFELTGTVTSGIVSSLHRPVRAGGNNGDQATVMDAVQTDAAINPGNSGGPLANMAGQVIGINSAIYSPQSSSGGRGGSSEGANVGIGFAIPIDQARRTADDIIKTGKATQTYIGAKVQDAPGGGAQLGDITQGSPAEKAGLKPGDVVTKIGDRTIDSADTLIAAIRTRAPDEKVPFTLNNSRTVEVTLGGQPVPN</sequence>
<dbReference type="Pfam" id="PF13180">
    <property type="entry name" value="PDZ_2"/>
    <property type="match status" value="1"/>
</dbReference>
<dbReference type="InterPro" id="IPR051201">
    <property type="entry name" value="Chloro_Bact_Ser_Proteases"/>
</dbReference>
<dbReference type="PRINTS" id="PR00834">
    <property type="entry name" value="PROTEASES2C"/>
</dbReference>
<dbReference type="Pfam" id="PF13365">
    <property type="entry name" value="Trypsin_2"/>
    <property type="match status" value="1"/>
</dbReference>
<organism evidence="7 8">
    <name type="scientific">Amycolatopsis samaneae</name>
    <dbReference type="NCBI Taxonomy" id="664691"/>
    <lineage>
        <taxon>Bacteria</taxon>
        <taxon>Bacillati</taxon>
        <taxon>Actinomycetota</taxon>
        <taxon>Actinomycetes</taxon>
        <taxon>Pseudonocardiales</taxon>
        <taxon>Pseudonocardiaceae</taxon>
        <taxon>Amycolatopsis</taxon>
    </lineage>
</organism>
<keyword evidence="3" id="KW-0378">Hydrolase</keyword>
<dbReference type="PANTHER" id="PTHR43343">
    <property type="entry name" value="PEPTIDASE S12"/>
    <property type="match status" value="1"/>
</dbReference>
<keyword evidence="5" id="KW-0812">Transmembrane</keyword>
<dbReference type="InterPro" id="IPR036034">
    <property type="entry name" value="PDZ_sf"/>
</dbReference>
<comment type="similarity">
    <text evidence="1">Belongs to the peptidase S1C family.</text>
</comment>
<dbReference type="RefSeq" id="WP_345393840.1">
    <property type="nucleotide sequence ID" value="NZ_BAABHG010000006.1"/>
</dbReference>
<dbReference type="SUPFAM" id="SSF50156">
    <property type="entry name" value="PDZ domain-like"/>
    <property type="match status" value="1"/>
</dbReference>
<dbReference type="InterPro" id="IPR043504">
    <property type="entry name" value="Peptidase_S1_PA_chymotrypsin"/>
</dbReference>
<evidence type="ECO:0000313" key="7">
    <source>
        <dbReference type="EMBL" id="MFD2460606.1"/>
    </source>
</evidence>
<dbReference type="Gene3D" id="2.40.10.10">
    <property type="entry name" value="Trypsin-like serine proteases"/>
    <property type="match status" value="2"/>
</dbReference>
<dbReference type="PROSITE" id="PS50106">
    <property type="entry name" value="PDZ"/>
    <property type="match status" value="1"/>
</dbReference>
<evidence type="ECO:0000259" key="6">
    <source>
        <dbReference type="PROSITE" id="PS50106"/>
    </source>
</evidence>
<feature type="region of interest" description="Disordered" evidence="4">
    <location>
        <begin position="1"/>
        <end position="141"/>
    </location>
</feature>
<dbReference type="InterPro" id="IPR009003">
    <property type="entry name" value="Peptidase_S1_PA"/>
</dbReference>
<keyword evidence="5" id="KW-1133">Transmembrane helix</keyword>
<evidence type="ECO:0000313" key="8">
    <source>
        <dbReference type="Proteomes" id="UP001597419"/>
    </source>
</evidence>
<feature type="compositionally biased region" description="Low complexity" evidence="4">
    <location>
        <begin position="47"/>
        <end position="61"/>
    </location>
</feature>
<feature type="compositionally biased region" description="Low complexity" evidence="4">
    <location>
        <begin position="94"/>
        <end position="110"/>
    </location>
</feature>
<dbReference type="Proteomes" id="UP001597419">
    <property type="component" value="Unassembled WGS sequence"/>
</dbReference>
<evidence type="ECO:0000256" key="2">
    <source>
        <dbReference type="ARBA" id="ARBA00022670"/>
    </source>
</evidence>
<feature type="compositionally biased region" description="Low complexity" evidence="4">
    <location>
        <begin position="19"/>
        <end position="32"/>
    </location>
</feature>
<name>A0ABW5GID4_9PSEU</name>
<keyword evidence="2" id="KW-0645">Protease</keyword>
<proteinExistence type="inferred from homology"/>
<dbReference type="EMBL" id="JBHUKU010000009">
    <property type="protein sequence ID" value="MFD2460606.1"/>
    <property type="molecule type" value="Genomic_DNA"/>
</dbReference>